<dbReference type="InterPro" id="IPR011047">
    <property type="entry name" value="Quinoprotein_ADH-like_sf"/>
</dbReference>
<dbReference type="NCBIfam" id="TIGR03075">
    <property type="entry name" value="PQQ_enz_alc_DH"/>
    <property type="match status" value="1"/>
</dbReference>
<dbReference type="InterPro" id="IPR036909">
    <property type="entry name" value="Cyt_c-like_dom_sf"/>
</dbReference>
<dbReference type="SUPFAM" id="SSF46626">
    <property type="entry name" value="Cytochrome c"/>
    <property type="match status" value="1"/>
</dbReference>
<keyword evidence="17" id="KW-1185">Reference proteome</keyword>
<evidence type="ECO:0000259" key="15">
    <source>
        <dbReference type="PROSITE" id="PS51007"/>
    </source>
</evidence>
<evidence type="ECO:0000256" key="14">
    <source>
        <dbReference type="SAM" id="SignalP"/>
    </source>
</evidence>
<feature type="binding site" evidence="12">
    <location>
        <position position="283"/>
    </location>
    <ligand>
        <name>Ca(2+)</name>
        <dbReference type="ChEBI" id="CHEBI:29108"/>
    </ligand>
</feature>
<feature type="binding site" evidence="12">
    <location>
        <position position="201"/>
    </location>
    <ligand>
        <name>Ca(2+)</name>
        <dbReference type="ChEBI" id="CHEBI:29108"/>
    </ligand>
</feature>
<evidence type="ECO:0000256" key="13">
    <source>
        <dbReference type="PIRSR" id="PIRSR617512-4"/>
    </source>
</evidence>
<dbReference type="AlphaFoldDB" id="A0A5C1YNC1"/>
<dbReference type="InterPro" id="IPR017512">
    <property type="entry name" value="PQQ_MeOH/EtOH_DH"/>
</dbReference>
<dbReference type="InterPro" id="IPR002372">
    <property type="entry name" value="PQQ_rpt_dom"/>
</dbReference>
<evidence type="ECO:0000256" key="4">
    <source>
        <dbReference type="ARBA" id="ARBA00022729"/>
    </source>
</evidence>
<dbReference type="GO" id="GO:0016614">
    <property type="term" value="F:oxidoreductase activity, acting on CH-OH group of donors"/>
    <property type="evidence" value="ECO:0007669"/>
    <property type="project" value="InterPro"/>
</dbReference>
<feature type="active site" description="Proton acceptor" evidence="10">
    <location>
        <position position="328"/>
    </location>
</feature>
<dbReference type="InterPro" id="IPR001479">
    <property type="entry name" value="Quinoprotein_DH_CS"/>
</dbReference>
<evidence type="ECO:0000256" key="9">
    <source>
        <dbReference type="ARBA" id="ARBA00023157"/>
    </source>
</evidence>
<dbReference type="Pfam" id="PF01011">
    <property type="entry name" value="PQQ"/>
    <property type="match status" value="2"/>
</dbReference>
<dbReference type="InterPro" id="IPR009056">
    <property type="entry name" value="Cyt_c-like_dom"/>
</dbReference>
<evidence type="ECO:0000256" key="7">
    <source>
        <dbReference type="ARBA" id="ARBA00023002"/>
    </source>
</evidence>
<evidence type="ECO:0000313" key="16">
    <source>
        <dbReference type="EMBL" id="QEO17806.1"/>
    </source>
</evidence>
<sequence length="703" mass="75944">MPRTRPLSARRHLSGLGVALALCAAAPAVAQTTPIADSNWPQHGRTPAEQRYSPLKQINTDTVSRLGLAWYQDFDTFRGQEGTPLVIDGVMYVTTNWSKVEAVEAETGKVLWYYDPRVPGNAAVRGCCDTVNRGAAYADGRVFVGTFDGRLLALDAKNGHLLWSVNTIPQEATLGGIRSYTIDGAPRVAKGVVMIGNGGAEFGARGFVSGFDEKTGALKWRFYTVPAPGNKPDGAASDKILHDRAYRTWSPTGAWTTSGGGGTVWDSIVYDPETDLVFLGVGNGSPWNYRVRSDGVGDNLFLASIVAIRPETGEYVWHFQETPMDQWDFTASQPMMLLDLTLNGEKRHLLAQAPKNGFFYLLDAATGEFVSATPYTFLNWAKGVDPKTGRPNFVPDSLWSLTGKVWMGIPGSLGGHNWAPMAYSPDTGYVYIPAQELPEPFLPEKNFALHKMGVNLGIDLTGLPDDPKIVNAVNSGLKGWLEAWDPVAGKVAFKVPHDTPWNGGVLATAGNLVFQGLATGGFEAYDAHTGKRLYHFDAHSGIVAPPVSYAVNGRQYIAVEVGWGGAFPLMGGAMARHANTTINHSRLLVFALDGQASLPTEIRTGQAVVPTQQTFDAAKAEKGYMLYQHFCMACHGDNAVAGGVLPDLRWSGALDNDAAFSAIVSKGALENYGMVGFSKMLTPQETENIRQFLIRRSLAAKAH</sequence>
<dbReference type="Pfam" id="PF13442">
    <property type="entry name" value="Cytochrome_CBB3"/>
    <property type="match status" value="1"/>
</dbReference>
<evidence type="ECO:0000256" key="11">
    <source>
        <dbReference type="PIRSR" id="PIRSR617512-2"/>
    </source>
</evidence>
<keyword evidence="9 13" id="KW-1015">Disulfide bond</keyword>
<feature type="binding site" evidence="11">
    <location>
        <position position="263"/>
    </location>
    <ligand>
        <name>pyrroloquinoline quinone</name>
        <dbReference type="ChEBI" id="CHEBI:58442"/>
    </ligand>
</feature>
<feature type="binding site" evidence="11">
    <location>
        <begin position="417"/>
        <end position="418"/>
    </location>
    <ligand>
        <name>pyrroloquinoline quinone</name>
        <dbReference type="ChEBI" id="CHEBI:58442"/>
    </ligand>
</feature>
<feature type="binding site" evidence="12">
    <location>
        <position position="328"/>
    </location>
    <ligand>
        <name>Ca(2+)</name>
        <dbReference type="ChEBI" id="CHEBI:29108"/>
    </ligand>
</feature>
<comment type="cofactor">
    <cofactor evidence="11">
        <name>heme c</name>
        <dbReference type="ChEBI" id="CHEBI:61717"/>
    </cofactor>
    <text evidence="11">Binds 1 heme c group per subunit.</text>
</comment>
<evidence type="ECO:0000256" key="5">
    <source>
        <dbReference type="ARBA" id="ARBA00022837"/>
    </source>
</evidence>
<proteinExistence type="inferred from homology"/>
<dbReference type="GO" id="GO:0020037">
    <property type="term" value="F:heme binding"/>
    <property type="evidence" value="ECO:0007669"/>
    <property type="project" value="InterPro"/>
</dbReference>
<keyword evidence="3 12" id="KW-0479">Metal-binding</keyword>
<feature type="disulfide bond" evidence="13">
    <location>
        <begin position="127"/>
        <end position="128"/>
    </location>
</feature>
<keyword evidence="5 12" id="KW-0106">Calcium</keyword>
<dbReference type="Gene3D" id="1.10.760.10">
    <property type="entry name" value="Cytochrome c-like domain"/>
    <property type="match status" value="1"/>
</dbReference>
<dbReference type="PROSITE" id="PS51007">
    <property type="entry name" value="CYTC"/>
    <property type="match status" value="1"/>
</dbReference>
<dbReference type="GO" id="GO:0005509">
    <property type="term" value="F:calcium ion binding"/>
    <property type="evidence" value="ECO:0007669"/>
    <property type="project" value="InterPro"/>
</dbReference>
<feature type="signal peptide" evidence="14">
    <location>
        <begin position="1"/>
        <end position="30"/>
    </location>
</feature>
<dbReference type="EC" id="1.1.2.-" evidence="16"/>
<dbReference type="PROSITE" id="PS00364">
    <property type="entry name" value="BACTERIAL_PQQ_2"/>
    <property type="match status" value="1"/>
</dbReference>
<gene>
    <name evidence="16" type="ORF">FLP30_08750</name>
</gene>
<feature type="chain" id="PRO_5022707969" evidence="14">
    <location>
        <begin position="31"/>
        <end position="703"/>
    </location>
</feature>
<feature type="binding site" evidence="11">
    <location>
        <position position="81"/>
    </location>
    <ligand>
        <name>pyrroloquinoline quinone</name>
        <dbReference type="ChEBI" id="CHEBI:58442"/>
    </ligand>
</feature>
<comment type="cofactor">
    <cofactor evidence="12">
        <name>Ca(2+)</name>
        <dbReference type="ChEBI" id="CHEBI:29108"/>
    </cofactor>
    <text evidence="12">Binds 1 Ca(2+) ion per subunit.</text>
</comment>
<dbReference type="SMART" id="SM00564">
    <property type="entry name" value="PQQ"/>
    <property type="match status" value="4"/>
</dbReference>
<feature type="binding site" description="covalent" evidence="11">
    <location>
        <position position="634"/>
    </location>
    <ligand>
        <name>heme c</name>
        <dbReference type="ChEBI" id="CHEBI:61717"/>
    </ligand>
</feature>
<dbReference type="KEGG" id="acek:FLP30_08750"/>
<keyword evidence="8 12" id="KW-0408">Iron</keyword>
<keyword evidence="2 11" id="KW-0349">Heme</keyword>
<evidence type="ECO:0000256" key="3">
    <source>
        <dbReference type="ARBA" id="ARBA00022723"/>
    </source>
</evidence>
<reference evidence="16 17" key="1">
    <citation type="submission" date="2019-09" db="EMBL/GenBank/DDBJ databases">
        <title>Genome sequencing of strain KACC 21233.</title>
        <authorList>
            <person name="Heo J."/>
            <person name="Kim S.-J."/>
            <person name="Kim J.-S."/>
            <person name="Hong S.-B."/>
            <person name="Kwon S.-W."/>
        </authorList>
    </citation>
    <scope>NUCLEOTIDE SEQUENCE [LARGE SCALE GENOMIC DNA]</scope>
    <source>
        <strain evidence="16 17">KACC 21233</strain>
    </source>
</reference>
<evidence type="ECO:0000256" key="8">
    <source>
        <dbReference type="ARBA" id="ARBA00023004"/>
    </source>
</evidence>
<dbReference type="SUPFAM" id="SSF50998">
    <property type="entry name" value="Quinoprotein alcohol dehydrogenase-like"/>
    <property type="match status" value="1"/>
</dbReference>
<dbReference type="RefSeq" id="WP_149279482.1">
    <property type="nucleotide sequence ID" value="NZ_CP043506.1"/>
</dbReference>
<keyword evidence="7 16" id="KW-0560">Oxidoreductase</keyword>
<keyword evidence="6 11" id="KW-0634">PQQ</keyword>
<feature type="binding site" evidence="11">
    <location>
        <position position="133"/>
    </location>
    <ligand>
        <name>pyrroloquinoline quinone</name>
        <dbReference type="ChEBI" id="CHEBI:58442"/>
    </ligand>
</feature>
<feature type="binding site" description="axial binding residue" evidence="12">
    <location>
        <position position="635"/>
    </location>
    <ligand>
        <name>heme c</name>
        <dbReference type="ChEBI" id="CHEBI:61717"/>
    </ligand>
    <ligandPart>
        <name>Fe</name>
        <dbReference type="ChEBI" id="CHEBI:18248"/>
    </ligandPart>
</feature>
<keyword evidence="4 14" id="KW-0732">Signal</keyword>
<protein>
    <submittedName>
        <fullName evidence="16">PQQ-dependent dehydrogenase, methanol/ethanol family</fullName>
        <ecNumber evidence="16">1.1.2.-</ecNumber>
    </submittedName>
</protein>
<evidence type="ECO:0000256" key="1">
    <source>
        <dbReference type="ARBA" id="ARBA00008156"/>
    </source>
</evidence>
<dbReference type="PANTHER" id="PTHR32303">
    <property type="entry name" value="QUINOPROTEIN ALCOHOL DEHYDROGENASE (CYTOCHROME C)"/>
    <property type="match status" value="1"/>
</dbReference>
<accession>A0A5C1YNC1</accession>
<evidence type="ECO:0000256" key="6">
    <source>
        <dbReference type="ARBA" id="ARBA00022891"/>
    </source>
</evidence>
<feature type="binding site" evidence="11">
    <location>
        <position position="355"/>
    </location>
    <ligand>
        <name>pyrroloquinoline quinone</name>
        <dbReference type="ChEBI" id="CHEBI:58442"/>
    </ligand>
</feature>
<dbReference type="EMBL" id="CP043506">
    <property type="protein sequence ID" value="QEO17806.1"/>
    <property type="molecule type" value="Genomic_DNA"/>
</dbReference>
<comment type="similarity">
    <text evidence="1">Belongs to the bacterial PQQ dehydrogenase family.</text>
</comment>
<comment type="cofactor">
    <cofactor evidence="11">
        <name>pyrroloquinoline quinone</name>
        <dbReference type="ChEBI" id="CHEBI:58442"/>
    </cofactor>
    <text evidence="11">Binds 1 PQQ group per subunit.</text>
</comment>
<evidence type="ECO:0000256" key="12">
    <source>
        <dbReference type="PIRSR" id="PIRSR617512-3"/>
    </source>
</evidence>
<name>A0A5C1YNC1_9PROT</name>
<feature type="binding site" evidence="11">
    <location>
        <begin position="199"/>
        <end position="200"/>
    </location>
    <ligand>
        <name>pyrroloquinoline quinone</name>
        <dbReference type="ChEBI" id="CHEBI:58442"/>
    </ligand>
</feature>
<organism evidence="16 17">
    <name type="scientific">Acetobacter vaccinii</name>
    <dbReference type="NCBI Taxonomy" id="2592655"/>
    <lineage>
        <taxon>Bacteria</taxon>
        <taxon>Pseudomonadati</taxon>
        <taxon>Pseudomonadota</taxon>
        <taxon>Alphaproteobacteria</taxon>
        <taxon>Acetobacterales</taxon>
        <taxon>Acetobacteraceae</taxon>
        <taxon>Acetobacter</taxon>
    </lineage>
</organism>
<dbReference type="GO" id="GO:0016020">
    <property type="term" value="C:membrane"/>
    <property type="evidence" value="ECO:0007669"/>
    <property type="project" value="InterPro"/>
</dbReference>
<dbReference type="InterPro" id="IPR018391">
    <property type="entry name" value="PQQ_b-propeller_rpt"/>
</dbReference>
<evidence type="ECO:0000256" key="2">
    <source>
        <dbReference type="ARBA" id="ARBA00022617"/>
    </source>
</evidence>
<dbReference type="Gene3D" id="2.140.10.10">
    <property type="entry name" value="Quinoprotein alcohol dehydrogenase-like superfamily"/>
    <property type="match status" value="1"/>
</dbReference>
<dbReference type="OrthoDB" id="9794322at2"/>
<feature type="domain" description="Cytochrome c" evidence="15">
    <location>
        <begin position="618"/>
        <end position="697"/>
    </location>
</feature>
<evidence type="ECO:0000313" key="17">
    <source>
        <dbReference type="Proteomes" id="UP000324536"/>
    </source>
</evidence>
<feature type="binding site" description="covalent" evidence="11">
    <location>
        <position position="631"/>
    </location>
    <ligand>
        <name>heme c</name>
        <dbReference type="ChEBI" id="CHEBI:61717"/>
    </ligand>
</feature>
<dbReference type="Proteomes" id="UP000324536">
    <property type="component" value="Chromosome"/>
</dbReference>
<evidence type="ECO:0000256" key="10">
    <source>
        <dbReference type="PIRSR" id="PIRSR617512-1"/>
    </source>
</evidence>
<dbReference type="GO" id="GO:0030288">
    <property type="term" value="C:outer membrane-bounded periplasmic space"/>
    <property type="evidence" value="ECO:0007669"/>
    <property type="project" value="InterPro"/>
</dbReference>
<dbReference type="GO" id="GO:0009055">
    <property type="term" value="F:electron transfer activity"/>
    <property type="evidence" value="ECO:0007669"/>
    <property type="project" value="InterPro"/>
</dbReference>
<feature type="binding site" description="axial binding residue" evidence="12">
    <location>
        <position position="674"/>
    </location>
    <ligand>
        <name>heme c</name>
        <dbReference type="ChEBI" id="CHEBI:61717"/>
    </ligand>
    <ligandPart>
        <name>Fe</name>
        <dbReference type="ChEBI" id="CHEBI:18248"/>
    </ligandPart>
</feature>
<dbReference type="CDD" id="cd10279">
    <property type="entry name" value="PQQ_ADH_II"/>
    <property type="match status" value="1"/>
</dbReference>